<dbReference type="AlphaFoldDB" id="A0A6A5RGB0"/>
<dbReference type="EMBL" id="ML978979">
    <property type="protein sequence ID" value="KAF1926114.1"/>
    <property type="molecule type" value="Genomic_DNA"/>
</dbReference>
<name>A0A6A5RGB0_9PLEO</name>
<dbReference type="Proteomes" id="UP000800082">
    <property type="component" value="Unassembled WGS sequence"/>
</dbReference>
<evidence type="ECO:0000256" key="1">
    <source>
        <dbReference type="SAM" id="MobiDB-lite"/>
    </source>
</evidence>
<sequence>MRNHMISAFPDQGPDLWTSAPIYQQPLQQSLQHPRLSVSTQASSLSDSRMSSGSDISGWQRSSVASTNSSWSNSSKQAYYQRRSSLASISSINEKCSMSLSYAASPAEEAASPLSQRSKRKPKQRQGGSDKDPFATCVSRARQSRRSPRDPSYWCTSCEEPFVEKYDWKRHEETYQERRFVFQCNLCTAIYFLEKDFLHHHETRHHCETCHRDGHLNAAKQDRQIRTGWGCGFCTHFSNNWRDRCNHIAQHFEKDGKTTKDWHQTDVILSLLQRPAIRAEWLVILQSQLQLRADFGWNQHNTGCVEGYPENGKTPHLQDQLEYFSSSDDAAALAQLAFSKIAFPPHPPQAPRKDYKDHHTVSLQSLMDQAESWQDLMNTIPDDPLLPENVCNFDFDFSIADITYDDDAEFI</sequence>
<evidence type="ECO:0000313" key="2">
    <source>
        <dbReference type="EMBL" id="KAF1926114.1"/>
    </source>
</evidence>
<feature type="region of interest" description="Disordered" evidence="1">
    <location>
        <begin position="1"/>
        <end position="71"/>
    </location>
</feature>
<accession>A0A6A5RGB0</accession>
<dbReference type="RefSeq" id="XP_033446366.1">
    <property type="nucleotide sequence ID" value="XM_033588352.1"/>
</dbReference>
<feature type="compositionally biased region" description="Polar residues" evidence="1">
    <location>
        <begin position="21"/>
        <end position="42"/>
    </location>
</feature>
<reference evidence="2" key="1">
    <citation type="journal article" date="2020" name="Stud. Mycol.">
        <title>101 Dothideomycetes genomes: a test case for predicting lifestyles and emergence of pathogens.</title>
        <authorList>
            <person name="Haridas S."/>
            <person name="Albert R."/>
            <person name="Binder M."/>
            <person name="Bloem J."/>
            <person name="Labutti K."/>
            <person name="Salamov A."/>
            <person name="Andreopoulos B."/>
            <person name="Baker S."/>
            <person name="Barry K."/>
            <person name="Bills G."/>
            <person name="Bluhm B."/>
            <person name="Cannon C."/>
            <person name="Castanera R."/>
            <person name="Culley D."/>
            <person name="Daum C."/>
            <person name="Ezra D."/>
            <person name="Gonzalez J."/>
            <person name="Henrissat B."/>
            <person name="Kuo A."/>
            <person name="Liang C."/>
            <person name="Lipzen A."/>
            <person name="Lutzoni F."/>
            <person name="Magnuson J."/>
            <person name="Mondo S."/>
            <person name="Nolan M."/>
            <person name="Ohm R."/>
            <person name="Pangilinan J."/>
            <person name="Park H.-J."/>
            <person name="Ramirez L."/>
            <person name="Alfaro M."/>
            <person name="Sun H."/>
            <person name="Tritt A."/>
            <person name="Yoshinaga Y."/>
            <person name="Zwiers L.-H."/>
            <person name="Turgeon B."/>
            <person name="Goodwin S."/>
            <person name="Spatafora J."/>
            <person name="Crous P."/>
            <person name="Grigoriev I."/>
        </authorList>
    </citation>
    <scope>NUCLEOTIDE SEQUENCE</scope>
    <source>
        <strain evidence="2">CBS 183.55</strain>
    </source>
</reference>
<gene>
    <name evidence="2" type="ORF">M421DRAFT_224992</name>
</gene>
<dbReference type="OrthoDB" id="654211at2759"/>
<proteinExistence type="predicted"/>
<organism evidence="2 3">
    <name type="scientific">Didymella exigua CBS 183.55</name>
    <dbReference type="NCBI Taxonomy" id="1150837"/>
    <lineage>
        <taxon>Eukaryota</taxon>
        <taxon>Fungi</taxon>
        <taxon>Dikarya</taxon>
        <taxon>Ascomycota</taxon>
        <taxon>Pezizomycotina</taxon>
        <taxon>Dothideomycetes</taxon>
        <taxon>Pleosporomycetidae</taxon>
        <taxon>Pleosporales</taxon>
        <taxon>Pleosporineae</taxon>
        <taxon>Didymellaceae</taxon>
        <taxon>Didymella</taxon>
    </lineage>
</organism>
<protein>
    <recommendedName>
        <fullName evidence="4">C2H2-type domain-containing protein</fullName>
    </recommendedName>
</protein>
<feature type="region of interest" description="Disordered" evidence="1">
    <location>
        <begin position="108"/>
        <end position="151"/>
    </location>
</feature>
<keyword evidence="3" id="KW-1185">Reference proteome</keyword>
<feature type="compositionally biased region" description="Low complexity" evidence="1">
    <location>
        <begin position="43"/>
        <end position="71"/>
    </location>
</feature>
<evidence type="ECO:0008006" key="4">
    <source>
        <dbReference type="Google" id="ProtNLM"/>
    </source>
</evidence>
<evidence type="ECO:0000313" key="3">
    <source>
        <dbReference type="Proteomes" id="UP000800082"/>
    </source>
</evidence>
<dbReference type="GeneID" id="54345999"/>